<sequence>MCIAEIISESRTRAINDDLSRADALEAGLRAAGVLDVDGYFTQSDDDFYAELV</sequence>
<accession>A0A9X1YJG4</accession>
<name>A0A9X1YJG4_9BURK</name>
<evidence type="ECO:0000313" key="1">
    <source>
        <dbReference type="EMBL" id="MCK9687278.1"/>
    </source>
</evidence>
<evidence type="ECO:0000313" key="2">
    <source>
        <dbReference type="Proteomes" id="UP001139353"/>
    </source>
</evidence>
<gene>
    <name evidence="1" type="ORF">LPC04_16350</name>
</gene>
<dbReference type="AlphaFoldDB" id="A0A9X1YJG4"/>
<dbReference type="Proteomes" id="UP001139353">
    <property type="component" value="Unassembled WGS sequence"/>
</dbReference>
<proteinExistence type="predicted"/>
<keyword evidence="2" id="KW-1185">Reference proteome</keyword>
<comment type="caution">
    <text evidence="1">The sequence shown here is derived from an EMBL/GenBank/DDBJ whole genome shotgun (WGS) entry which is preliminary data.</text>
</comment>
<reference evidence="1" key="1">
    <citation type="submission" date="2021-11" db="EMBL/GenBank/DDBJ databases">
        <title>BS-T2-15 a new species belonging to the Comamonadaceae family isolated from the soil of a French oak forest.</title>
        <authorList>
            <person name="Mieszkin S."/>
            <person name="Alain K."/>
        </authorList>
    </citation>
    <scope>NUCLEOTIDE SEQUENCE</scope>
    <source>
        <strain evidence="1">BS-T2-15</strain>
    </source>
</reference>
<dbReference type="EMBL" id="JAJLJH010000004">
    <property type="protein sequence ID" value="MCK9687278.1"/>
    <property type="molecule type" value="Genomic_DNA"/>
</dbReference>
<dbReference type="RefSeq" id="WP_275683318.1">
    <property type="nucleotide sequence ID" value="NZ_JAJLJH010000004.1"/>
</dbReference>
<organism evidence="1 2">
    <name type="scientific">Scleromatobacter humisilvae</name>
    <dbReference type="NCBI Taxonomy" id="2897159"/>
    <lineage>
        <taxon>Bacteria</taxon>
        <taxon>Pseudomonadati</taxon>
        <taxon>Pseudomonadota</taxon>
        <taxon>Betaproteobacteria</taxon>
        <taxon>Burkholderiales</taxon>
        <taxon>Sphaerotilaceae</taxon>
        <taxon>Scleromatobacter</taxon>
    </lineage>
</organism>
<protein>
    <submittedName>
        <fullName evidence="1">Uncharacterized protein</fullName>
    </submittedName>
</protein>